<gene>
    <name evidence="1" type="ORF">OJ962_16850</name>
</gene>
<proteinExistence type="predicted"/>
<name>A0ABT4RKU2_9ACTN</name>
<dbReference type="EMBL" id="JAPCID010000022">
    <property type="protein sequence ID" value="MDA0139173.1"/>
    <property type="molecule type" value="Genomic_DNA"/>
</dbReference>
<dbReference type="RefSeq" id="WP_202956701.1">
    <property type="nucleotide sequence ID" value="NZ_JAPCID010000022.1"/>
</dbReference>
<accession>A0ABT4RKU2</accession>
<evidence type="ECO:0000313" key="2">
    <source>
        <dbReference type="Proteomes" id="UP001147700"/>
    </source>
</evidence>
<comment type="caution">
    <text evidence="1">The sequence shown here is derived from an EMBL/GenBank/DDBJ whole genome shotgun (WGS) entry which is preliminary data.</text>
</comment>
<dbReference type="Proteomes" id="UP001147700">
    <property type="component" value="Unassembled WGS sequence"/>
</dbReference>
<evidence type="ECO:0000313" key="1">
    <source>
        <dbReference type="EMBL" id="MDA0139173.1"/>
    </source>
</evidence>
<keyword evidence="2" id="KW-1185">Reference proteome</keyword>
<protein>
    <submittedName>
        <fullName evidence="1">Uncharacterized protein</fullName>
    </submittedName>
</protein>
<organism evidence="1 2">
    <name type="scientific">Solirubrobacter deserti</name>
    <dbReference type="NCBI Taxonomy" id="2282478"/>
    <lineage>
        <taxon>Bacteria</taxon>
        <taxon>Bacillati</taxon>
        <taxon>Actinomycetota</taxon>
        <taxon>Thermoleophilia</taxon>
        <taxon>Solirubrobacterales</taxon>
        <taxon>Solirubrobacteraceae</taxon>
        <taxon>Solirubrobacter</taxon>
    </lineage>
</organism>
<reference evidence="1" key="1">
    <citation type="submission" date="2022-10" db="EMBL/GenBank/DDBJ databases">
        <title>The WGS of Solirubrobacter sp. CPCC 204708.</title>
        <authorList>
            <person name="Jiang Z."/>
        </authorList>
    </citation>
    <scope>NUCLEOTIDE SEQUENCE</scope>
    <source>
        <strain evidence="1">CPCC 204708</strain>
    </source>
</reference>
<sequence length="151" mass="15843">MDEPTLTAIATARAFQQASQAQRVVVILDRPDQEPAMIEVDEFLDAEVTEGEHVATVPHNAALNAPAKPLPDIRPTPHTAIDIDLDTGELSAPLGTVEHLRDSVLALAAAFGGLTVASAEFATNDPETPITFAARVGEPVVLGAGDAQFEL</sequence>